<dbReference type="EMBL" id="FOUY01000078">
    <property type="protein sequence ID" value="SFO52626.1"/>
    <property type="molecule type" value="Genomic_DNA"/>
</dbReference>
<evidence type="ECO:0000256" key="1">
    <source>
        <dbReference type="SAM" id="MobiDB-lite"/>
    </source>
</evidence>
<feature type="compositionally biased region" description="Basic and acidic residues" evidence="1">
    <location>
        <begin position="1"/>
        <end position="12"/>
    </location>
</feature>
<dbReference type="AlphaFoldDB" id="A0A1I5HXJ3"/>
<dbReference type="Proteomes" id="UP000199614">
    <property type="component" value="Unassembled WGS sequence"/>
</dbReference>
<sequence>MTNAERRPDAAGRRPGKVSAPQLDTVHGSEPVGQLRPEPARPRFRDAVAFAHPPAGRRHMWAIVVPTCPACSHMHLHRSAAAPEEEVRIGSCGAAYRLRLAGAKRRRWAG</sequence>
<keyword evidence="3" id="KW-1185">Reference proteome</keyword>
<accession>A0A1I5HXJ3</accession>
<reference evidence="2 3" key="1">
    <citation type="submission" date="2016-10" db="EMBL/GenBank/DDBJ databases">
        <authorList>
            <person name="de Groot N.N."/>
        </authorList>
    </citation>
    <scope>NUCLEOTIDE SEQUENCE [LARGE SCALE GENOMIC DNA]</scope>
    <source>
        <strain evidence="2 3">CGMCC 4.1877</strain>
    </source>
</reference>
<protein>
    <submittedName>
        <fullName evidence="2">Uncharacterized protein</fullName>
    </submittedName>
</protein>
<evidence type="ECO:0000313" key="2">
    <source>
        <dbReference type="EMBL" id="SFO52626.1"/>
    </source>
</evidence>
<feature type="region of interest" description="Disordered" evidence="1">
    <location>
        <begin position="1"/>
        <end position="41"/>
    </location>
</feature>
<name>A0A1I5HXJ3_PSUAM</name>
<evidence type="ECO:0000313" key="3">
    <source>
        <dbReference type="Proteomes" id="UP000199614"/>
    </source>
</evidence>
<proteinExistence type="predicted"/>
<organism evidence="2 3">
    <name type="scientific">Pseudonocardia ammonioxydans</name>
    <dbReference type="NCBI Taxonomy" id="260086"/>
    <lineage>
        <taxon>Bacteria</taxon>
        <taxon>Bacillati</taxon>
        <taxon>Actinomycetota</taxon>
        <taxon>Actinomycetes</taxon>
        <taxon>Pseudonocardiales</taxon>
        <taxon>Pseudonocardiaceae</taxon>
        <taxon>Pseudonocardia</taxon>
    </lineage>
</organism>
<dbReference type="STRING" id="260086.SAMN05216207_10786"/>
<gene>
    <name evidence="2" type="ORF">SAMN05216207_10786</name>
</gene>